<protein>
    <submittedName>
        <fullName evidence="4">Unannotated protein</fullName>
    </submittedName>
</protein>
<reference evidence="4" key="1">
    <citation type="submission" date="2020-05" db="EMBL/GenBank/DDBJ databases">
        <authorList>
            <person name="Chiriac C."/>
            <person name="Salcher M."/>
            <person name="Ghai R."/>
            <person name="Kavagutti S V."/>
        </authorList>
    </citation>
    <scope>NUCLEOTIDE SEQUENCE</scope>
</reference>
<name>A0A6J5YH05_9ZZZZ</name>
<dbReference type="InterPro" id="IPR002252">
    <property type="entry name" value="Glyco_hydro_36"/>
</dbReference>
<accession>A0A6J5YH05</accession>
<evidence type="ECO:0000256" key="2">
    <source>
        <dbReference type="ARBA" id="ARBA00023295"/>
    </source>
</evidence>
<dbReference type="PANTHER" id="PTHR43053">
    <property type="entry name" value="GLYCOSIDASE FAMILY 31"/>
    <property type="match status" value="1"/>
</dbReference>
<keyword evidence="2" id="KW-0326">Glycosidase</keyword>
<evidence type="ECO:0000313" key="4">
    <source>
        <dbReference type="EMBL" id="CAB4322868.1"/>
    </source>
</evidence>
<dbReference type="GO" id="GO:0004557">
    <property type="term" value="F:alpha-galactosidase activity"/>
    <property type="evidence" value="ECO:0007669"/>
    <property type="project" value="InterPro"/>
</dbReference>
<dbReference type="CDD" id="cd14791">
    <property type="entry name" value="GH36"/>
    <property type="match status" value="1"/>
</dbReference>
<dbReference type="Pfam" id="PF02065">
    <property type="entry name" value="Melibiase"/>
    <property type="match status" value="1"/>
</dbReference>
<dbReference type="InterPro" id="IPR013785">
    <property type="entry name" value="Aldolase_TIM"/>
</dbReference>
<dbReference type="SUPFAM" id="SSF51445">
    <property type="entry name" value="(Trans)glycosidases"/>
    <property type="match status" value="1"/>
</dbReference>
<dbReference type="InterPro" id="IPR017853">
    <property type="entry name" value="GH"/>
</dbReference>
<dbReference type="AlphaFoldDB" id="A0A6J5YH05"/>
<dbReference type="InterPro" id="IPR050985">
    <property type="entry name" value="Alpha-glycosidase_related"/>
</dbReference>
<dbReference type="PANTHER" id="PTHR43053:SF3">
    <property type="entry name" value="ALPHA-GALACTOSIDASE C-RELATED"/>
    <property type="match status" value="1"/>
</dbReference>
<sequence length="588" mass="63343">MQLIFDRIELADGRRAPLGGSPGGEHALDRFVIGIAPSITASHVFDTAAQAHSWSWSIAADALAGHSLRSVSIVLRVVDGRGPLRMFRHGYQSWSPCDVAVFGVDRDPSLAEGSLELVRGVHQADQRVVTDRDELRSEWLTLLIDDTGSPVLVGFDGGTRHDGTFRLRNGATGPELWCEAFLGDAVLAAGEERHLHDLLIASGAPAEDLLAGWAIHAGQVGRARVDAPYQVGWCSWYHYFHDVTEADLDHNLALADSWPFDVFQLDDGYQSAIGDWLITNEKFPSDIGSIADRIAAAGRTPGIWIAPFLAAPDSQIATKHPEWLATFPDGSPLITMFNPPWGGGMGGFMYGLDTTHPEVIEHLEGLARTLVNVGFDYLKLDFTFSPAYDGVWHDSSQTPAQRVRSGYDAIRRGAGDAFLLGCGSPQSNVVGVVDGNRIGPDVAPSWPIEAKTEPLAGYRGSQPSTRNAWFNTAARSFMHRRLWLNDPDCLMLRNAETELTAEQMRTWALAVGVSGGMALVSDDLALVDARGRALLDEAIELGRAADEAARSGEVPTSPDLLAGSAPTALSSQSFTLTVNAESGGSRSD</sequence>
<dbReference type="Gene3D" id="3.20.20.70">
    <property type="entry name" value="Aldolase class I"/>
    <property type="match status" value="1"/>
</dbReference>
<keyword evidence="1" id="KW-0378">Hydrolase</keyword>
<dbReference type="GO" id="GO:0016052">
    <property type="term" value="P:carbohydrate catabolic process"/>
    <property type="evidence" value="ECO:0007669"/>
    <property type="project" value="InterPro"/>
</dbReference>
<gene>
    <name evidence="4" type="ORF">UFOPK1392_00608</name>
</gene>
<evidence type="ECO:0000256" key="3">
    <source>
        <dbReference type="SAM" id="MobiDB-lite"/>
    </source>
</evidence>
<organism evidence="4">
    <name type="scientific">freshwater metagenome</name>
    <dbReference type="NCBI Taxonomy" id="449393"/>
    <lineage>
        <taxon>unclassified sequences</taxon>
        <taxon>metagenomes</taxon>
        <taxon>ecological metagenomes</taxon>
    </lineage>
</organism>
<evidence type="ECO:0000256" key="1">
    <source>
        <dbReference type="ARBA" id="ARBA00022801"/>
    </source>
</evidence>
<feature type="region of interest" description="Disordered" evidence="3">
    <location>
        <begin position="545"/>
        <end position="568"/>
    </location>
</feature>
<dbReference type="EMBL" id="CAEMXZ010000018">
    <property type="protein sequence ID" value="CAB4322868.1"/>
    <property type="molecule type" value="Genomic_DNA"/>
</dbReference>
<proteinExistence type="predicted"/>